<gene>
    <name evidence="2" type="ordered locus">Cabther_A1436</name>
</gene>
<dbReference type="Proteomes" id="UP000006791">
    <property type="component" value="Chromosome 1"/>
</dbReference>
<evidence type="ECO:0000313" key="2">
    <source>
        <dbReference type="EMBL" id="AEP12187.1"/>
    </source>
</evidence>
<evidence type="ECO:0000259" key="1">
    <source>
        <dbReference type="Pfam" id="PF01850"/>
    </source>
</evidence>
<organism evidence="2 3">
    <name type="scientific">Chloracidobacterium thermophilum (strain B)</name>
    <dbReference type="NCBI Taxonomy" id="981222"/>
    <lineage>
        <taxon>Bacteria</taxon>
        <taxon>Pseudomonadati</taxon>
        <taxon>Acidobacteriota</taxon>
        <taxon>Terriglobia</taxon>
        <taxon>Terriglobales</taxon>
        <taxon>Acidobacteriaceae</taxon>
        <taxon>Chloracidobacterium</taxon>
    </lineage>
</organism>
<accession>G2LHC4</accession>
<sequence>MKIYLDLCAIQRPLDTPNQVRIVLESEAILGLITYCDNGQAELLSSEALIYESEQSSLSVRKEHTFAVLAKASQVTEVTENEKKRAAEFLEHGIKPLDAPHLALAEAGKADYFCTCDDRLLRNAQKIANLSVKVINPVDLVQEIEKCLQKQDH</sequence>
<dbReference type="EMBL" id="CP002514">
    <property type="protein sequence ID" value="AEP12187.1"/>
    <property type="molecule type" value="Genomic_DNA"/>
</dbReference>
<name>G2LHC4_CHLTF</name>
<dbReference type="SUPFAM" id="SSF88723">
    <property type="entry name" value="PIN domain-like"/>
    <property type="match status" value="1"/>
</dbReference>
<proteinExistence type="predicted"/>
<dbReference type="STRING" id="981222.Cabther_A1436"/>
<reference evidence="2 3" key="1">
    <citation type="journal article" date="2012" name="Environ. Microbiol.">
        <title>Complete genome of Candidatus Chloracidobacterium thermophilum, a chlorophyll-based photoheterotroph belonging to the phylum Acidobacteria.</title>
        <authorList>
            <person name="Garcia Costas A.M."/>
            <person name="Liu Z."/>
            <person name="Tomsho L.P."/>
            <person name="Schuster S.C."/>
            <person name="Ward D.M."/>
            <person name="Bryant D.A."/>
        </authorList>
    </citation>
    <scope>NUCLEOTIDE SEQUENCE [LARGE SCALE GENOMIC DNA]</scope>
    <source>
        <strain evidence="2 3">B</strain>
    </source>
</reference>
<evidence type="ECO:0000313" key="3">
    <source>
        <dbReference type="Proteomes" id="UP000006791"/>
    </source>
</evidence>
<keyword evidence="3" id="KW-1185">Reference proteome</keyword>
<protein>
    <recommendedName>
        <fullName evidence="1">PIN domain-containing protein</fullName>
    </recommendedName>
</protein>
<dbReference type="InterPro" id="IPR002716">
    <property type="entry name" value="PIN_dom"/>
</dbReference>
<dbReference type="KEGG" id="ctm:Cabther_A1436"/>
<dbReference type="Pfam" id="PF01850">
    <property type="entry name" value="PIN"/>
    <property type="match status" value="1"/>
</dbReference>
<dbReference type="Gene3D" id="3.40.50.1010">
    <property type="entry name" value="5'-nuclease"/>
    <property type="match status" value="1"/>
</dbReference>
<dbReference type="AlphaFoldDB" id="G2LHC4"/>
<dbReference type="RefSeq" id="WP_014099924.1">
    <property type="nucleotide sequence ID" value="NC_016024.1"/>
</dbReference>
<feature type="domain" description="PIN" evidence="1">
    <location>
        <begin position="49"/>
        <end position="124"/>
    </location>
</feature>
<dbReference type="InterPro" id="IPR029060">
    <property type="entry name" value="PIN-like_dom_sf"/>
</dbReference>
<dbReference type="OrthoDB" id="5624224at2"/>
<dbReference type="HOGENOM" id="CLU_111934_0_0_0"/>